<feature type="transmembrane region" description="Helical" evidence="2">
    <location>
        <begin position="6"/>
        <end position="24"/>
    </location>
</feature>
<reference evidence="4 5" key="1">
    <citation type="submission" date="2018-06" db="EMBL/GenBank/DDBJ databases">
        <title>Genomic Encyclopedia of Archaeal and Bacterial Type Strains, Phase II (KMG-II): from individual species to whole genera.</title>
        <authorList>
            <person name="Goeker M."/>
        </authorList>
    </citation>
    <scope>NUCLEOTIDE SEQUENCE [LARGE SCALE GENOMIC DNA]</scope>
    <source>
        <strain evidence="4 5">DSM 23446</strain>
    </source>
</reference>
<evidence type="ECO:0000313" key="4">
    <source>
        <dbReference type="EMBL" id="RAI91442.1"/>
    </source>
</evidence>
<comment type="caution">
    <text evidence="4">The sequence shown here is derived from an EMBL/GenBank/DDBJ whole genome shotgun (WGS) entry which is preliminary data.</text>
</comment>
<keyword evidence="4" id="KW-0540">Nuclease</keyword>
<sequence>MFPFLYFRASNVTYMFVVYILYSVKIDQFYIGQSEDFGRRIEEHNSHIFQSASTKITNDWSLYFSLECETRAQAVRIESHIKKSKSRVYLENIIKYPEITEKLRLRYK</sequence>
<accession>A0A327PJQ2</accession>
<comment type="similarity">
    <text evidence="1">Belongs to the UPF0213 family.</text>
</comment>
<dbReference type="Proteomes" id="UP000249610">
    <property type="component" value="Unassembled WGS sequence"/>
</dbReference>
<dbReference type="InterPro" id="IPR000305">
    <property type="entry name" value="GIY-YIG_endonuc"/>
</dbReference>
<dbReference type="PANTHER" id="PTHR34477:SF1">
    <property type="entry name" value="UPF0213 PROTEIN YHBQ"/>
    <property type="match status" value="1"/>
</dbReference>
<gene>
    <name evidence="4" type="ORF">LV83_01627</name>
</gene>
<keyword evidence="4" id="KW-0378">Hydrolase</keyword>
<keyword evidence="2" id="KW-1133">Transmembrane helix</keyword>
<dbReference type="PANTHER" id="PTHR34477">
    <property type="entry name" value="UPF0213 PROTEIN YHBQ"/>
    <property type="match status" value="1"/>
</dbReference>
<evidence type="ECO:0000256" key="1">
    <source>
        <dbReference type="ARBA" id="ARBA00007435"/>
    </source>
</evidence>
<keyword evidence="2" id="KW-0472">Membrane</keyword>
<protein>
    <submittedName>
        <fullName evidence="4">Putative endonuclease</fullName>
    </submittedName>
</protein>
<feature type="domain" description="GIY-YIG" evidence="3">
    <location>
        <begin position="14"/>
        <end position="91"/>
    </location>
</feature>
<keyword evidence="5" id="KW-1185">Reference proteome</keyword>
<dbReference type="GO" id="GO:0004519">
    <property type="term" value="F:endonuclease activity"/>
    <property type="evidence" value="ECO:0007669"/>
    <property type="project" value="UniProtKB-KW"/>
</dbReference>
<dbReference type="EMBL" id="QLLK01000004">
    <property type="protein sequence ID" value="RAI91442.1"/>
    <property type="molecule type" value="Genomic_DNA"/>
</dbReference>
<keyword evidence="2" id="KW-0812">Transmembrane</keyword>
<evidence type="ECO:0000256" key="2">
    <source>
        <dbReference type="SAM" id="Phobius"/>
    </source>
</evidence>
<dbReference type="RefSeq" id="WP_394335797.1">
    <property type="nucleotide sequence ID" value="NZ_QLLK01000004.1"/>
</dbReference>
<evidence type="ECO:0000313" key="5">
    <source>
        <dbReference type="Proteomes" id="UP000249610"/>
    </source>
</evidence>
<dbReference type="Gene3D" id="3.40.1440.10">
    <property type="entry name" value="GIY-YIG endonuclease"/>
    <property type="match status" value="1"/>
</dbReference>
<dbReference type="CDD" id="cd10449">
    <property type="entry name" value="GIY-YIG_SLX1_like"/>
    <property type="match status" value="1"/>
</dbReference>
<dbReference type="Pfam" id="PF01541">
    <property type="entry name" value="GIY-YIG"/>
    <property type="match status" value="1"/>
</dbReference>
<dbReference type="InterPro" id="IPR050190">
    <property type="entry name" value="UPF0213_domain"/>
</dbReference>
<dbReference type="AlphaFoldDB" id="A0A327PJQ2"/>
<proteinExistence type="inferred from homology"/>
<evidence type="ECO:0000259" key="3">
    <source>
        <dbReference type="PROSITE" id="PS50164"/>
    </source>
</evidence>
<dbReference type="InterPro" id="IPR035901">
    <property type="entry name" value="GIY-YIG_endonuc_sf"/>
</dbReference>
<dbReference type="PROSITE" id="PS50164">
    <property type="entry name" value="GIY_YIG"/>
    <property type="match status" value="1"/>
</dbReference>
<organism evidence="4 5">
    <name type="scientific">Algoriphagus yeomjeoni</name>
    <dbReference type="NCBI Taxonomy" id="291403"/>
    <lineage>
        <taxon>Bacteria</taxon>
        <taxon>Pseudomonadati</taxon>
        <taxon>Bacteroidota</taxon>
        <taxon>Cytophagia</taxon>
        <taxon>Cytophagales</taxon>
        <taxon>Cyclobacteriaceae</taxon>
        <taxon>Algoriphagus</taxon>
    </lineage>
</organism>
<keyword evidence="4" id="KW-0255">Endonuclease</keyword>
<dbReference type="SUPFAM" id="SSF82771">
    <property type="entry name" value="GIY-YIG endonuclease"/>
    <property type="match status" value="1"/>
</dbReference>
<name>A0A327PJQ2_9BACT</name>